<dbReference type="Proteomes" id="UP001054857">
    <property type="component" value="Unassembled WGS sequence"/>
</dbReference>
<keyword evidence="2" id="KW-1185">Reference proteome</keyword>
<dbReference type="AlphaFoldDB" id="A0AAD3E2W4"/>
<gene>
    <name evidence="1" type="ORF">Agub_g14034</name>
</gene>
<protein>
    <submittedName>
        <fullName evidence="1">Uncharacterized protein</fullName>
    </submittedName>
</protein>
<evidence type="ECO:0000313" key="2">
    <source>
        <dbReference type="Proteomes" id="UP001054857"/>
    </source>
</evidence>
<name>A0AAD3E2W4_9CHLO</name>
<sequence length="130" mass="13586">MTPRYVVAYFNHTPAARSGQVASVVLYVTNKGTLNPAIASIDLLLRLATAGGANSNSREQQWVTLYSGSTGQQLTCPGLNYFAVSAAAAMTSAIEFNTADVIAVRINVNGATVSMKSELPHLAAVGLQLS</sequence>
<organism evidence="1 2">
    <name type="scientific">Astrephomene gubernaculifera</name>
    <dbReference type="NCBI Taxonomy" id="47775"/>
    <lineage>
        <taxon>Eukaryota</taxon>
        <taxon>Viridiplantae</taxon>
        <taxon>Chlorophyta</taxon>
        <taxon>core chlorophytes</taxon>
        <taxon>Chlorophyceae</taxon>
        <taxon>CS clade</taxon>
        <taxon>Chlamydomonadales</taxon>
        <taxon>Astrephomenaceae</taxon>
        <taxon>Astrephomene</taxon>
    </lineage>
</organism>
<evidence type="ECO:0000313" key="1">
    <source>
        <dbReference type="EMBL" id="GFR51609.1"/>
    </source>
</evidence>
<dbReference type="EMBL" id="BMAR01000052">
    <property type="protein sequence ID" value="GFR51609.1"/>
    <property type="molecule type" value="Genomic_DNA"/>
</dbReference>
<accession>A0AAD3E2W4</accession>
<proteinExistence type="predicted"/>
<comment type="caution">
    <text evidence="1">The sequence shown here is derived from an EMBL/GenBank/DDBJ whole genome shotgun (WGS) entry which is preliminary data.</text>
</comment>
<reference evidence="1 2" key="1">
    <citation type="journal article" date="2021" name="Sci. Rep.">
        <title>Genome sequencing of the multicellular alga Astrephomene provides insights into convergent evolution of germ-soma differentiation.</title>
        <authorList>
            <person name="Yamashita S."/>
            <person name="Yamamoto K."/>
            <person name="Matsuzaki R."/>
            <person name="Suzuki S."/>
            <person name="Yamaguchi H."/>
            <person name="Hirooka S."/>
            <person name="Minakuchi Y."/>
            <person name="Miyagishima S."/>
            <person name="Kawachi M."/>
            <person name="Toyoda A."/>
            <person name="Nozaki H."/>
        </authorList>
    </citation>
    <scope>NUCLEOTIDE SEQUENCE [LARGE SCALE GENOMIC DNA]</scope>
    <source>
        <strain evidence="1 2">NIES-4017</strain>
    </source>
</reference>